<feature type="chain" id="PRO_5046913045" description="Peptidyl-prolyl cis-trans isomerase" evidence="7">
    <location>
        <begin position="23"/>
        <end position="312"/>
    </location>
</feature>
<keyword evidence="7" id="KW-0732">Signal</keyword>
<feature type="domain" description="PPIase FKBP-type" evidence="8">
    <location>
        <begin position="222"/>
        <end position="312"/>
    </location>
</feature>
<evidence type="ECO:0000256" key="4">
    <source>
        <dbReference type="ARBA" id="ARBA00023235"/>
    </source>
</evidence>
<dbReference type="PANTHER" id="PTHR43811:SF19">
    <property type="entry name" value="39 KDA FK506-BINDING NUCLEAR PROTEIN"/>
    <property type="match status" value="1"/>
</dbReference>
<dbReference type="GO" id="GO:0003755">
    <property type="term" value="F:peptidyl-prolyl cis-trans isomerase activity"/>
    <property type="evidence" value="ECO:0007669"/>
    <property type="project" value="UniProtKB-EC"/>
</dbReference>
<comment type="caution">
    <text evidence="9">The sequence shown here is derived from an EMBL/GenBank/DDBJ whole genome shotgun (WGS) entry which is preliminary data.</text>
</comment>
<sequence length="312" mass="32962">MYKLHFAILGAFLIGVLASCQTQNIDAGGDTATTFTANMADIQRYVTSKGLSGTTTTSGLYYLSTQPGSSTVVPAYGQEIEFNYKLYVLNGPSNTGSTSTTVVTDKLVDSAYAVTSTFFPLFAGSLKAGLEEGLLKMHEGESAILIMPSILAFGTVATTVGTIIPANSPVRFDVTLRRARTEDQQIDEYVVANNLVVTEKTTTGVRFIKTKDNPTGLVPTAGQIITVNYAGKLLRATAGFVGGTGTDTKTVGVLKYVPGFEEGLAKLKVGEKATVIFPSSLGYGAVGAAQDQTYVIPPYSPIRFDLEVVSAK</sequence>
<dbReference type="InterPro" id="IPR001179">
    <property type="entry name" value="PPIase_FKBP_dom"/>
</dbReference>
<dbReference type="RefSeq" id="WP_381496849.1">
    <property type="nucleotide sequence ID" value="NZ_JBHUOM010000001.1"/>
</dbReference>
<keyword evidence="4 5" id="KW-0413">Isomerase</keyword>
<dbReference type="EC" id="5.2.1.8" evidence="6"/>
<evidence type="ECO:0000256" key="6">
    <source>
        <dbReference type="RuleBase" id="RU003915"/>
    </source>
</evidence>
<keyword evidence="3 5" id="KW-0697">Rotamase</keyword>
<evidence type="ECO:0000256" key="1">
    <source>
        <dbReference type="ARBA" id="ARBA00000971"/>
    </source>
</evidence>
<dbReference type="PANTHER" id="PTHR43811">
    <property type="entry name" value="FKBP-TYPE PEPTIDYL-PROLYL CIS-TRANS ISOMERASE FKPA"/>
    <property type="match status" value="1"/>
</dbReference>
<dbReference type="Gene3D" id="3.10.50.40">
    <property type="match status" value="2"/>
</dbReference>
<dbReference type="Pfam" id="PF00254">
    <property type="entry name" value="FKBP_C"/>
    <property type="match status" value="2"/>
</dbReference>
<gene>
    <name evidence="9" type="ORF">ACFS25_02645</name>
</gene>
<organism evidence="9 10">
    <name type="scientific">Spirosoma flavum</name>
    <dbReference type="NCBI Taxonomy" id="2048557"/>
    <lineage>
        <taxon>Bacteria</taxon>
        <taxon>Pseudomonadati</taxon>
        <taxon>Bacteroidota</taxon>
        <taxon>Cytophagia</taxon>
        <taxon>Cytophagales</taxon>
        <taxon>Cytophagaceae</taxon>
        <taxon>Spirosoma</taxon>
    </lineage>
</organism>
<evidence type="ECO:0000259" key="8">
    <source>
        <dbReference type="PROSITE" id="PS50059"/>
    </source>
</evidence>
<protein>
    <recommendedName>
        <fullName evidence="6">Peptidyl-prolyl cis-trans isomerase</fullName>
        <ecNumber evidence="6">5.2.1.8</ecNumber>
    </recommendedName>
</protein>
<dbReference type="PROSITE" id="PS50059">
    <property type="entry name" value="FKBP_PPIASE"/>
    <property type="match status" value="2"/>
</dbReference>
<comment type="similarity">
    <text evidence="2 6">Belongs to the FKBP-type PPIase family.</text>
</comment>
<evidence type="ECO:0000256" key="2">
    <source>
        <dbReference type="ARBA" id="ARBA00006577"/>
    </source>
</evidence>
<evidence type="ECO:0000256" key="7">
    <source>
        <dbReference type="SAM" id="SignalP"/>
    </source>
</evidence>
<feature type="domain" description="PPIase FKBP-type" evidence="8">
    <location>
        <begin position="77"/>
        <end position="180"/>
    </location>
</feature>
<feature type="signal peptide" evidence="7">
    <location>
        <begin position="1"/>
        <end position="22"/>
    </location>
</feature>
<proteinExistence type="inferred from homology"/>
<reference evidence="10" key="1">
    <citation type="journal article" date="2019" name="Int. J. Syst. Evol. Microbiol.">
        <title>The Global Catalogue of Microorganisms (GCM) 10K type strain sequencing project: providing services to taxonomists for standard genome sequencing and annotation.</title>
        <authorList>
            <consortium name="The Broad Institute Genomics Platform"/>
            <consortium name="The Broad Institute Genome Sequencing Center for Infectious Disease"/>
            <person name="Wu L."/>
            <person name="Ma J."/>
        </authorList>
    </citation>
    <scope>NUCLEOTIDE SEQUENCE [LARGE SCALE GENOMIC DNA]</scope>
    <source>
        <strain evidence="10">KCTC 52490</strain>
    </source>
</reference>
<dbReference type="PROSITE" id="PS51257">
    <property type="entry name" value="PROKAR_LIPOPROTEIN"/>
    <property type="match status" value="1"/>
</dbReference>
<comment type="catalytic activity">
    <reaction evidence="1 5 6">
        <text>[protein]-peptidylproline (omega=180) = [protein]-peptidylproline (omega=0)</text>
        <dbReference type="Rhea" id="RHEA:16237"/>
        <dbReference type="Rhea" id="RHEA-COMP:10747"/>
        <dbReference type="Rhea" id="RHEA-COMP:10748"/>
        <dbReference type="ChEBI" id="CHEBI:83833"/>
        <dbReference type="ChEBI" id="CHEBI:83834"/>
        <dbReference type="EC" id="5.2.1.8"/>
    </reaction>
</comment>
<accession>A0ABW6AE40</accession>
<dbReference type="SUPFAM" id="SSF54534">
    <property type="entry name" value="FKBP-like"/>
    <property type="match status" value="2"/>
</dbReference>
<dbReference type="Proteomes" id="UP001597512">
    <property type="component" value="Unassembled WGS sequence"/>
</dbReference>
<evidence type="ECO:0000256" key="5">
    <source>
        <dbReference type="PROSITE-ProRule" id="PRU00277"/>
    </source>
</evidence>
<evidence type="ECO:0000313" key="10">
    <source>
        <dbReference type="Proteomes" id="UP001597512"/>
    </source>
</evidence>
<dbReference type="InterPro" id="IPR046357">
    <property type="entry name" value="PPIase_dom_sf"/>
</dbReference>
<name>A0ABW6AE40_9BACT</name>
<keyword evidence="10" id="KW-1185">Reference proteome</keyword>
<dbReference type="EMBL" id="JBHUOM010000001">
    <property type="protein sequence ID" value="MFD2932658.1"/>
    <property type="molecule type" value="Genomic_DNA"/>
</dbReference>
<evidence type="ECO:0000256" key="3">
    <source>
        <dbReference type="ARBA" id="ARBA00023110"/>
    </source>
</evidence>
<evidence type="ECO:0000313" key="9">
    <source>
        <dbReference type="EMBL" id="MFD2932658.1"/>
    </source>
</evidence>